<dbReference type="AlphaFoldDB" id="A0A0F9F9N5"/>
<reference evidence="2" key="1">
    <citation type="journal article" date="2015" name="Nature">
        <title>Complex archaea that bridge the gap between prokaryotes and eukaryotes.</title>
        <authorList>
            <person name="Spang A."/>
            <person name="Saw J.H."/>
            <person name="Jorgensen S.L."/>
            <person name="Zaremba-Niedzwiedzka K."/>
            <person name="Martijn J."/>
            <person name="Lind A.E."/>
            <person name="van Eijk R."/>
            <person name="Schleper C."/>
            <person name="Guy L."/>
            <person name="Ettema T.J."/>
        </authorList>
    </citation>
    <scope>NUCLEOTIDE SEQUENCE</scope>
</reference>
<feature type="non-terminal residue" evidence="2">
    <location>
        <position position="79"/>
    </location>
</feature>
<dbReference type="Pfam" id="PF01370">
    <property type="entry name" value="Epimerase"/>
    <property type="match status" value="1"/>
</dbReference>
<name>A0A0F9F9N5_9ZZZZ</name>
<gene>
    <name evidence="2" type="ORF">LCGC14_2331690</name>
</gene>
<comment type="caution">
    <text evidence="2">The sequence shown here is derived from an EMBL/GenBank/DDBJ whole genome shotgun (WGS) entry which is preliminary data.</text>
</comment>
<dbReference type="InterPro" id="IPR036291">
    <property type="entry name" value="NAD(P)-bd_dom_sf"/>
</dbReference>
<feature type="domain" description="NAD-dependent epimerase/dehydratase" evidence="1">
    <location>
        <begin position="3"/>
        <end position="76"/>
    </location>
</feature>
<dbReference type="InterPro" id="IPR001509">
    <property type="entry name" value="Epimerase_deHydtase"/>
</dbReference>
<dbReference type="EMBL" id="LAZR01033533">
    <property type="protein sequence ID" value="KKL47822.1"/>
    <property type="molecule type" value="Genomic_DNA"/>
</dbReference>
<protein>
    <recommendedName>
        <fullName evidence="1">NAD-dependent epimerase/dehydratase domain-containing protein</fullName>
    </recommendedName>
</protein>
<evidence type="ECO:0000259" key="1">
    <source>
        <dbReference type="Pfam" id="PF01370"/>
    </source>
</evidence>
<proteinExistence type="predicted"/>
<evidence type="ECO:0000313" key="2">
    <source>
        <dbReference type="EMBL" id="KKL47822.1"/>
    </source>
</evidence>
<dbReference type="Gene3D" id="3.40.50.720">
    <property type="entry name" value="NAD(P)-binding Rossmann-like Domain"/>
    <property type="match status" value="1"/>
</dbReference>
<sequence>MKVLVTGAAGYLGSVLVGELLGAGHQVLAVDNFRYGQTSLLPYCGADEFDVVRGDVRDRDLMARCVKGVDMILPLACLS</sequence>
<organism evidence="2">
    <name type="scientific">marine sediment metagenome</name>
    <dbReference type="NCBI Taxonomy" id="412755"/>
    <lineage>
        <taxon>unclassified sequences</taxon>
        <taxon>metagenomes</taxon>
        <taxon>ecological metagenomes</taxon>
    </lineage>
</organism>
<dbReference type="SUPFAM" id="SSF51735">
    <property type="entry name" value="NAD(P)-binding Rossmann-fold domains"/>
    <property type="match status" value="1"/>
</dbReference>
<accession>A0A0F9F9N5</accession>